<gene>
    <name evidence="1" type="ORF">EYF80_065645</name>
</gene>
<name>A0A4Z2E7D5_9TELE</name>
<protein>
    <submittedName>
        <fullName evidence="1">Uncharacterized protein</fullName>
    </submittedName>
</protein>
<reference evidence="1 2" key="1">
    <citation type="submission" date="2019-03" db="EMBL/GenBank/DDBJ databases">
        <title>First draft genome of Liparis tanakae, snailfish: a comprehensive survey of snailfish specific genes.</title>
        <authorList>
            <person name="Kim W."/>
            <person name="Song I."/>
            <person name="Jeong J.-H."/>
            <person name="Kim D."/>
            <person name="Kim S."/>
            <person name="Ryu S."/>
            <person name="Song J.Y."/>
            <person name="Lee S.K."/>
        </authorList>
    </citation>
    <scope>NUCLEOTIDE SEQUENCE [LARGE SCALE GENOMIC DNA]</scope>
    <source>
        <tissue evidence="1">Muscle</tissue>
    </source>
</reference>
<proteinExistence type="predicted"/>
<evidence type="ECO:0000313" key="2">
    <source>
        <dbReference type="Proteomes" id="UP000314294"/>
    </source>
</evidence>
<comment type="caution">
    <text evidence="1">The sequence shown here is derived from an EMBL/GenBank/DDBJ whole genome shotgun (WGS) entry which is preliminary data.</text>
</comment>
<evidence type="ECO:0000313" key="1">
    <source>
        <dbReference type="EMBL" id="TNN24232.1"/>
    </source>
</evidence>
<keyword evidence="2" id="KW-1185">Reference proteome</keyword>
<organism evidence="1 2">
    <name type="scientific">Liparis tanakae</name>
    <name type="common">Tanaka's snailfish</name>
    <dbReference type="NCBI Taxonomy" id="230148"/>
    <lineage>
        <taxon>Eukaryota</taxon>
        <taxon>Metazoa</taxon>
        <taxon>Chordata</taxon>
        <taxon>Craniata</taxon>
        <taxon>Vertebrata</taxon>
        <taxon>Euteleostomi</taxon>
        <taxon>Actinopterygii</taxon>
        <taxon>Neopterygii</taxon>
        <taxon>Teleostei</taxon>
        <taxon>Neoteleostei</taxon>
        <taxon>Acanthomorphata</taxon>
        <taxon>Eupercaria</taxon>
        <taxon>Perciformes</taxon>
        <taxon>Cottioidei</taxon>
        <taxon>Cottales</taxon>
        <taxon>Liparidae</taxon>
        <taxon>Liparis</taxon>
    </lineage>
</organism>
<dbReference type="Proteomes" id="UP000314294">
    <property type="component" value="Unassembled WGS sequence"/>
</dbReference>
<sequence length="60" mass="6965">MHPHMYPHMHPHIIPRTCTRTWSVPRELTRLALAQRLLQPVGSHVVGVVPAVFARQRHDE</sequence>
<dbReference type="AlphaFoldDB" id="A0A4Z2E7D5"/>
<accession>A0A4Z2E7D5</accession>
<dbReference type="EMBL" id="SRLO01016013">
    <property type="protein sequence ID" value="TNN24232.1"/>
    <property type="molecule type" value="Genomic_DNA"/>
</dbReference>